<evidence type="ECO:0000256" key="6">
    <source>
        <dbReference type="RuleBase" id="RU000477"/>
    </source>
</evidence>
<feature type="transmembrane region" description="Helical" evidence="7">
    <location>
        <begin position="32"/>
        <end position="53"/>
    </location>
</feature>
<comment type="subcellular location">
    <subcellularLocation>
        <location evidence="1">Membrane</location>
        <topology evidence="1">Multi-pass membrane protein</topology>
    </subcellularLocation>
</comment>
<dbReference type="SUPFAM" id="SSF81338">
    <property type="entry name" value="Aquaporin-like"/>
    <property type="match status" value="1"/>
</dbReference>
<evidence type="ECO:0000313" key="8">
    <source>
        <dbReference type="EMBL" id="ADB19275.1"/>
    </source>
</evidence>
<sequence>MKQLCLAEAIGTYALVFSGTGAIVINTISGGAITHVGIALTFGLIVMAMIYAFGDISGCHINPAVTIAMTVAGRFPLSKLVPYIASQAVGAVLASLTLRLLFRSHPEVIEAGLGGTFPFAEGSDLQSFVLEFILTFLLMYVVLCVSTGAKEKGIMAGAAIGAVVALEAMFAGPICGASMNPIRSFGPAVVSGRLDSLWVYLTAPTLGAIVAVFVFNFMGAAPTPENLAEVGSKPTKKRS</sequence>
<feature type="transmembrane region" description="Helical" evidence="7">
    <location>
        <begin position="154"/>
        <end position="176"/>
    </location>
</feature>
<keyword evidence="2 6" id="KW-0813">Transport</keyword>
<organism evidence="8 9">
    <name type="scientific">Pirellula staleyi (strain ATCC 27377 / DSM 6068 / ICPB 4128)</name>
    <name type="common">Pirella staleyi</name>
    <dbReference type="NCBI Taxonomy" id="530564"/>
    <lineage>
        <taxon>Bacteria</taxon>
        <taxon>Pseudomonadati</taxon>
        <taxon>Planctomycetota</taxon>
        <taxon>Planctomycetia</taxon>
        <taxon>Pirellulales</taxon>
        <taxon>Pirellulaceae</taxon>
        <taxon>Pirellula</taxon>
    </lineage>
</organism>
<evidence type="ECO:0000256" key="7">
    <source>
        <dbReference type="SAM" id="Phobius"/>
    </source>
</evidence>
<feature type="transmembrane region" description="Helical" evidence="7">
    <location>
        <begin position="83"/>
        <end position="102"/>
    </location>
</feature>
<dbReference type="PANTHER" id="PTHR45724:SF13">
    <property type="entry name" value="AQUAPORIN NIP1-1-RELATED"/>
    <property type="match status" value="1"/>
</dbReference>
<dbReference type="Proteomes" id="UP000001887">
    <property type="component" value="Chromosome"/>
</dbReference>
<dbReference type="PANTHER" id="PTHR45724">
    <property type="entry name" value="AQUAPORIN NIP2-1"/>
    <property type="match status" value="1"/>
</dbReference>
<dbReference type="OrthoDB" id="9807293at2"/>
<dbReference type="HOGENOM" id="CLU_020019_3_1_0"/>
<dbReference type="InterPro" id="IPR034294">
    <property type="entry name" value="Aquaporin_transptr"/>
</dbReference>
<comment type="similarity">
    <text evidence="6">Belongs to the MIP/aquaporin (TC 1.A.8) family.</text>
</comment>
<dbReference type="Pfam" id="PF00230">
    <property type="entry name" value="MIP"/>
    <property type="match status" value="1"/>
</dbReference>
<dbReference type="PROSITE" id="PS00221">
    <property type="entry name" value="MIP"/>
    <property type="match status" value="1"/>
</dbReference>
<feature type="transmembrane region" description="Helical" evidence="7">
    <location>
        <begin position="197"/>
        <end position="218"/>
    </location>
</feature>
<dbReference type="EMBL" id="CP001848">
    <property type="protein sequence ID" value="ADB19275.1"/>
    <property type="molecule type" value="Genomic_DNA"/>
</dbReference>
<gene>
    <name evidence="8" type="ordered locus">Psta_4633</name>
</gene>
<name>D2R7U4_PIRSD</name>
<proteinExistence type="inferred from homology"/>
<feature type="transmembrane region" description="Helical" evidence="7">
    <location>
        <begin position="128"/>
        <end position="148"/>
    </location>
</feature>
<dbReference type="InterPro" id="IPR022357">
    <property type="entry name" value="MIP_CS"/>
</dbReference>
<dbReference type="KEGG" id="psl:Psta_4633"/>
<keyword evidence="9" id="KW-1185">Reference proteome</keyword>
<dbReference type="STRING" id="530564.Psta_4633"/>
<evidence type="ECO:0000256" key="2">
    <source>
        <dbReference type="ARBA" id="ARBA00022448"/>
    </source>
</evidence>
<dbReference type="InterPro" id="IPR023271">
    <property type="entry name" value="Aquaporin-like"/>
</dbReference>
<accession>D2R7U4</accession>
<evidence type="ECO:0000256" key="5">
    <source>
        <dbReference type="ARBA" id="ARBA00023136"/>
    </source>
</evidence>
<keyword evidence="3 6" id="KW-0812">Transmembrane</keyword>
<evidence type="ECO:0000313" key="9">
    <source>
        <dbReference type="Proteomes" id="UP000001887"/>
    </source>
</evidence>
<evidence type="ECO:0000256" key="1">
    <source>
        <dbReference type="ARBA" id="ARBA00004141"/>
    </source>
</evidence>
<dbReference type="eggNOG" id="COG0580">
    <property type="taxonomic scope" value="Bacteria"/>
</dbReference>
<dbReference type="PRINTS" id="PR00783">
    <property type="entry name" value="MINTRINSICP"/>
</dbReference>
<dbReference type="InterPro" id="IPR000425">
    <property type="entry name" value="MIP"/>
</dbReference>
<dbReference type="GO" id="GO:0015267">
    <property type="term" value="F:channel activity"/>
    <property type="evidence" value="ECO:0007669"/>
    <property type="project" value="InterPro"/>
</dbReference>
<dbReference type="Gene3D" id="1.20.1080.10">
    <property type="entry name" value="Glycerol uptake facilitator protein"/>
    <property type="match status" value="1"/>
</dbReference>
<dbReference type="AlphaFoldDB" id="D2R7U4"/>
<reference evidence="8 9" key="1">
    <citation type="journal article" date="2009" name="Stand. Genomic Sci.">
        <title>Complete genome sequence of Pirellula staleyi type strain (ATCC 27377).</title>
        <authorList>
            <person name="Clum A."/>
            <person name="Tindall B.J."/>
            <person name="Sikorski J."/>
            <person name="Ivanova N."/>
            <person name="Mavrommatis K."/>
            <person name="Lucas S."/>
            <person name="Glavina del Rio T."/>
            <person name="Nolan M."/>
            <person name="Chen F."/>
            <person name="Tice H."/>
            <person name="Pitluck S."/>
            <person name="Cheng J.F."/>
            <person name="Chertkov O."/>
            <person name="Brettin T."/>
            <person name="Han C."/>
            <person name="Detter J.C."/>
            <person name="Kuske C."/>
            <person name="Bruce D."/>
            <person name="Goodwin L."/>
            <person name="Ovchinikova G."/>
            <person name="Pati A."/>
            <person name="Mikhailova N."/>
            <person name="Chen A."/>
            <person name="Palaniappan K."/>
            <person name="Land M."/>
            <person name="Hauser L."/>
            <person name="Chang Y.J."/>
            <person name="Jeffries C.D."/>
            <person name="Chain P."/>
            <person name="Rohde M."/>
            <person name="Goker M."/>
            <person name="Bristow J."/>
            <person name="Eisen J.A."/>
            <person name="Markowitz V."/>
            <person name="Hugenholtz P."/>
            <person name="Kyrpides N.C."/>
            <person name="Klenk H.P."/>
            <person name="Lapidus A."/>
        </authorList>
    </citation>
    <scope>NUCLEOTIDE SEQUENCE [LARGE SCALE GENOMIC DNA]</scope>
    <source>
        <strain evidence="9">ATCC 27377 / DSM 6068 / ICPB 4128</strain>
    </source>
</reference>
<keyword evidence="5 7" id="KW-0472">Membrane</keyword>
<evidence type="ECO:0000256" key="3">
    <source>
        <dbReference type="ARBA" id="ARBA00022692"/>
    </source>
</evidence>
<evidence type="ECO:0000256" key="4">
    <source>
        <dbReference type="ARBA" id="ARBA00022989"/>
    </source>
</evidence>
<dbReference type="GO" id="GO:0016020">
    <property type="term" value="C:membrane"/>
    <property type="evidence" value="ECO:0007669"/>
    <property type="project" value="UniProtKB-SubCell"/>
</dbReference>
<protein>
    <submittedName>
        <fullName evidence="8">Major intrinsic protein</fullName>
    </submittedName>
</protein>
<keyword evidence="4 7" id="KW-1133">Transmembrane helix</keyword>